<keyword evidence="2" id="KW-1185">Reference proteome</keyword>
<evidence type="ECO:0000313" key="1">
    <source>
        <dbReference type="EMBL" id="KAI8000070.1"/>
    </source>
</evidence>
<dbReference type="Proteomes" id="UP001060215">
    <property type="component" value="Chromosome 8"/>
</dbReference>
<name>A0ACC0GGA4_9ERIC</name>
<protein>
    <submittedName>
        <fullName evidence="1">Monocopper oxidase-like protein SKU5</fullName>
    </submittedName>
</protein>
<sequence length="114" mass="12712">MAVYRLKQRSNDLEIGLLEAEIEKAELLTKDTAPRFKPLKMQVVITRFVNQSLWQSVTGVAVLHYSNSKGKAAGSLPDPPNDVYDTSFLLNQAMSIRLDLLSPFIIKKLYSGSA</sequence>
<evidence type="ECO:0000313" key="2">
    <source>
        <dbReference type="Proteomes" id="UP001060215"/>
    </source>
</evidence>
<organism evidence="1 2">
    <name type="scientific">Camellia lanceoleosa</name>
    <dbReference type="NCBI Taxonomy" id="1840588"/>
    <lineage>
        <taxon>Eukaryota</taxon>
        <taxon>Viridiplantae</taxon>
        <taxon>Streptophyta</taxon>
        <taxon>Embryophyta</taxon>
        <taxon>Tracheophyta</taxon>
        <taxon>Spermatophyta</taxon>
        <taxon>Magnoliopsida</taxon>
        <taxon>eudicotyledons</taxon>
        <taxon>Gunneridae</taxon>
        <taxon>Pentapetalae</taxon>
        <taxon>asterids</taxon>
        <taxon>Ericales</taxon>
        <taxon>Theaceae</taxon>
        <taxon>Camellia</taxon>
    </lineage>
</organism>
<comment type="caution">
    <text evidence="1">The sequence shown here is derived from an EMBL/GenBank/DDBJ whole genome shotgun (WGS) entry which is preliminary data.</text>
</comment>
<gene>
    <name evidence="1" type="ORF">LOK49_LG09G02538</name>
</gene>
<proteinExistence type="predicted"/>
<accession>A0ACC0GGA4</accession>
<reference evidence="1 2" key="1">
    <citation type="journal article" date="2022" name="Plant J.">
        <title>Chromosome-level genome of Camellia lanceoleosa provides a valuable resource for understanding genome evolution and self-incompatibility.</title>
        <authorList>
            <person name="Gong W."/>
            <person name="Xiao S."/>
            <person name="Wang L."/>
            <person name="Liao Z."/>
            <person name="Chang Y."/>
            <person name="Mo W."/>
            <person name="Hu G."/>
            <person name="Li W."/>
            <person name="Zhao G."/>
            <person name="Zhu H."/>
            <person name="Hu X."/>
            <person name="Ji K."/>
            <person name="Xiang X."/>
            <person name="Song Q."/>
            <person name="Yuan D."/>
            <person name="Jin S."/>
            <person name="Zhang L."/>
        </authorList>
    </citation>
    <scope>NUCLEOTIDE SEQUENCE [LARGE SCALE GENOMIC DNA]</scope>
    <source>
        <strain evidence="1">SQ_2022a</strain>
    </source>
</reference>
<dbReference type="EMBL" id="CM045765">
    <property type="protein sequence ID" value="KAI8000070.1"/>
    <property type="molecule type" value="Genomic_DNA"/>
</dbReference>